<comment type="caution">
    <text evidence="1">The sequence shown here is derived from an EMBL/GenBank/DDBJ whole genome shotgun (WGS) entry which is preliminary data.</text>
</comment>
<keyword evidence="2" id="KW-1185">Reference proteome</keyword>
<sequence length="110" mass="12590">MNNLLNLTPVRKSFDVIALRNLYDQLEVNIRGLESLGISPDSYSCLLFPIIMKAIPPDLALEYNRKPEKKQSQITDLTEYLLDEVQSRECTKALVKPHESQIKGSHQYSN</sequence>
<name>A0A4Y2DLU0_ARAVE</name>
<protein>
    <submittedName>
        <fullName evidence="1">Uncharacterized protein</fullName>
    </submittedName>
</protein>
<dbReference type="EMBL" id="BGPR01167223">
    <property type="protein sequence ID" value="GBM17773.1"/>
    <property type="molecule type" value="Genomic_DNA"/>
</dbReference>
<gene>
    <name evidence="1" type="ORF">AVEN_140282_1</name>
</gene>
<dbReference type="OrthoDB" id="7764320at2759"/>
<dbReference type="AlphaFoldDB" id="A0A4Y2DLU0"/>
<evidence type="ECO:0000313" key="2">
    <source>
        <dbReference type="Proteomes" id="UP000499080"/>
    </source>
</evidence>
<dbReference type="Proteomes" id="UP000499080">
    <property type="component" value="Unassembled WGS sequence"/>
</dbReference>
<reference evidence="1 2" key="1">
    <citation type="journal article" date="2019" name="Sci. Rep.">
        <title>Orb-weaving spider Araneus ventricosus genome elucidates the spidroin gene catalogue.</title>
        <authorList>
            <person name="Kono N."/>
            <person name="Nakamura H."/>
            <person name="Ohtoshi R."/>
            <person name="Moran D.A.P."/>
            <person name="Shinohara A."/>
            <person name="Yoshida Y."/>
            <person name="Fujiwara M."/>
            <person name="Mori M."/>
            <person name="Tomita M."/>
            <person name="Arakawa K."/>
        </authorList>
    </citation>
    <scope>NUCLEOTIDE SEQUENCE [LARGE SCALE GENOMIC DNA]</scope>
</reference>
<accession>A0A4Y2DLU0</accession>
<evidence type="ECO:0000313" key="1">
    <source>
        <dbReference type="EMBL" id="GBM17773.1"/>
    </source>
</evidence>
<organism evidence="1 2">
    <name type="scientific">Araneus ventricosus</name>
    <name type="common">Orbweaver spider</name>
    <name type="synonym">Epeira ventricosa</name>
    <dbReference type="NCBI Taxonomy" id="182803"/>
    <lineage>
        <taxon>Eukaryota</taxon>
        <taxon>Metazoa</taxon>
        <taxon>Ecdysozoa</taxon>
        <taxon>Arthropoda</taxon>
        <taxon>Chelicerata</taxon>
        <taxon>Arachnida</taxon>
        <taxon>Araneae</taxon>
        <taxon>Araneomorphae</taxon>
        <taxon>Entelegynae</taxon>
        <taxon>Araneoidea</taxon>
        <taxon>Araneidae</taxon>
        <taxon>Araneus</taxon>
    </lineage>
</organism>
<proteinExistence type="predicted"/>